<keyword evidence="3" id="KW-1185">Reference proteome</keyword>
<evidence type="ECO:0000313" key="2">
    <source>
        <dbReference type="EMBL" id="KAI0518969.1"/>
    </source>
</evidence>
<dbReference type="PANTHER" id="PTHR44259">
    <property type="entry name" value="OS07G0183000 PROTEIN-RELATED"/>
    <property type="match status" value="1"/>
</dbReference>
<dbReference type="SUPFAM" id="SSF81383">
    <property type="entry name" value="F-box domain"/>
    <property type="match status" value="1"/>
</dbReference>
<gene>
    <name evidence="2" type="ORF">KFK09_006408</name>
</gene>
<evidence type="ECO:0000313" key="3">
    <source>
        <dbReference type="Proteomes" id="UP000829196"/>
    </source>
</evidence>
<dbReference type="CDD" id="cd09917">
    <property type="entry name" value="F-box_SF"/>
    <property type="match status" value="1"/>
</dbReference>
<dbReference type="OrthoDB" id="692376at2759"/>
<name>A0A8T3BRJ5_DENNO</name>
<dbReference type="SMART" id="SM00256">
    <property type="entry name" value="FBOX"/>
    <property type="match status" value="1"/>
</dbReference>
<dbReference type="Pfam" id="PF03478">
    <property type="entry name" value="Beta-prop_KIB1-4"/>
    <property type="match status" value="1"/>
</dbReference>
<sequence>MAWSDLPIDILRCISSHLSIVDLVRLSVVCTSWSFTLANYALLGFQCCPSPWLLLSYEVEEASDTLTFRELTIEREEAVLSFHRRFSSISSPTYGRRCFGSKYGWLVTLDKTDLQPHLFNPITKAEISLPSLFTLINPQYAPDGSIRISRNEFFFGIMSDDLRDTYFHKFIVSSNDSSGTVVVIYGITKELALARLEDPTWVLGPQLSPYNTEVKQQFEDVYYHEENQRFYAITNFSMVLAFDLNGQNVELICPNMPNPYHHTRNFYHIYYITFLSGNLLRMERVIDTTFDSYYNSTTRDVFVSKFVSAVVTSSSTTTTASSSSSSSSYSQWIPINELGGYSIFVGYNQTFSLHHKAAIGIKPNCIYFADHSSNLLAGYFDCDVGLFDLYNDLIHCILQPYPRTKCPPSVWFTPLWVSERIPLVWFECKEYDHTVS</sequence>
<proteinExistence type="predicted"/>
<organism evidence="2 3">
    <name type="scientific">Dendrobium nobile</name>
    <name type="common">Orchid</name>
    <dbReference type="NCBI Taxonomy" id="94219"/>
    <lineage>
        <taxon>Eukaryota</taxon>
        <taxon>Viridiplantae</taxon>
        <taxon>Streptophyta</taxon>
        <taxon>Embryophyta</taxon>
        <taxon>Tracheophyta</taxon>
        <taxon>Spermatophyta</taxon>
        <taxon>Magnoliopsida</taxon>
        <taxon>Liliopsida</taxon>
        <taxon>Asparagales</taxon>
        <taxon>Orchidaceae</taxon>
        <taxon>Epidendroideae</taxon>
        <taxon>Malaxideae</taxon>
        <taxon>Dendrobiinae</taxon>
        <taxon>Dendrobium</taxon>
    </lineage>
</organism>
<dbReference type="InterPro" id="IPR036047">
    <property type="entry name" value="F-box-like_dom_sf"/>
</dbReference>
<dbReference type="Proteomes" id="UP000829196">
    <property type="component" value="Unassembled WGS sequence"/>
</dbReference>
<dbReference type="InterPro" id="IPR001810">
    <property type="entry name" value="F-box_dom"/>
</dbReference>
<dbReference type="InterPro" id="IPR005174">
    <property type="entry name" value="KIB1-4_b-propeller"/>
</dbReference>
<evidence type="ECO:0000259" key="1">
    <source>
        <dbReference type="PROSITE" id="PS50181"/>
    </source>
</evidence>
<dbReference type="PROSITE" id="PS50181">
    <property type="entry name" value="FBOX"/>
    <property type="match status" value="1"/>
</dbReference>
<dbReference type="EMBL" id="JAGYWB010000006">
    <property type="protein sequence ID" value="KAI0518969.1"/>
    <property type="molecule type" value="Genomic_DNA"/>
</dbReference>
<reference evidence="2" key="1">
    <citation type="journal article" date="2022" name="Front. Genet.">
        <title>Chromosome-Scale Assembly of the Dendrobium nobile Genome Provides Insights Into the Molecular Mechanism of the Biosynthesis of the Medicinal Active Ingredient of Dendrobium.</title>
        <authorList>
            <person name="Xu Q."/>
            <person name="Niu S.-C."/>
            <person name="Li K.-L."/>
            <person name="Zheng P.-J."/>
            <person name="Zhang X.-J."/>
            <person name="Jia Y."/>
            <person name="Liu Y."/>
            <person name="Niu Y.-X."/>
            <person name="Yu L.-H."/>
            <person name="Chen D.-F."/>
            <person name="Zhang G.-Q."/>
        </authorList>
    </citation>
    <scope>NUCLEOTIDE SEQUENCE</scope>
    <source>
        <tissue evidence="2">Leaf</tissue>
    </source>
</reference>
<accession>A0A8T3BRJ5</accession>
<feature type="domain" description="F-box" evidence="1">
    <location>
        <begin position="1"/>
        <end position="39"/>
    </location>
</feature>
<dbReference type="AlphaFoldDB" id="A0A8T3BRJ5"/>
<dbReference type="InterPro" id="IPR050942">
    <property type="entry name" value="F-box_BR-signaling"/>
</dbReference>
<protein>
    <recommendedName>
        <fullName evidence="1">F-box domain-containing protein</fullName>
    </recommendedName>
</protein>
<dbReference type="Gene3D" id="1.20.1280.50">
    <property type="match status" value="1"/>
</dbReference>
<dbReference type="Pfam" id="PF00646">
    <property type="entry name" value="F-box"/>
    <property type="match status" value="1"/>
</dbReference>
<comment type="caution">
    <text evidence="2">The sequence shown here is derived from an EMBL/GenBank/DDBJ whole genome shotgun (WGS) entry which is preliminary data.</text>
</comment>